<evidence type="ECO:0000256" key="8">
    <source>
        <dbReference type="SAM" id="MobiDB-lite"/>
    </source>
</evidence>
<feature type="region of interest" description="Disordered" evidence="8">
    <location>
        <begin position="1"/>
        <end position="40"/>
    </location>
</feature>
<keyword evidence="2" id="KW-0811">Translocation</keyword>
<evidence type="ECO:0000256" key="4">
    <source>
        <dbReference type="ARBA" id="ARBA00029502"/>
    </source>
</evidence>
<organism evidence="10 11">
    <name type="scientific">Golovinomyces cichoracearum</name>
    <dbReference type="NCBI Taxonomy" id="62708"/>
    <lineage>
        <taxon>Eukaryota</taxon>
        <taxon>Fungi</taxon>
        <taxon>Dikarya</taxon>
        <taxon>Ascomycota</taxon>
        <taxon>Pezizomycotina</taxon>
        <taxon>Leotiomycetes</taxon>
        <taxon>Erysiphales</taxon>
        <taxon>Erysiphaceae</taxon>
        <taxon>Golovinomyces</taxon>
    </lineage>
</organism>
<dbReference type="InterPro" id="IPR036388">
    <property type="entry name" value="WH-like_DNA-bd_sf"/>
</dbReference>
<keyword evidence="7" id="KW-0813">Transport</keyword>
<dbReference type="EMBL" id="MCBQ01020449">
    <property type="protein sequence ID" value="RKF55081.1"/>
    <property type="molecule type" value="Genomic_DNA"/>
</dbReference>
<dbReference type="PANTHER" id="PTHR23058">
    <property type="entry name" value="PEROXISOMAL MEMBRANE PROTEIN PEX14"/>
    <property type="match status" value="1"/>
</dbReference>
<dbReference type="Proteomes" id="UP000283383">
    <property type="component" value="Unassembled WGS sequence"/>
</dbReference>
<feature type="compositionally biased region" description="Polar residues" evidence="8">
    <location>
        <begin position="12"/>
        <end position="31"/>
    </location>
</feature>
<dbReference type="InterPro" id="IPR006785">
    <property type="entry name" value="Pex14_N"/>
</dbReference>
<dbReference type="GO" id="GO:0005102">
    <property type="term" value="F:signaling receptor binding"/>
    <property type="evidence" value="ECO:0007669"/>
    <property type="project" value="TreeGrafter"/>
</dbReference>
<dbReference type="Gene3D" id="1.10.10.10">
    <property type="entry name" value="Winged helix-like DNA-binding domain superfamily/Winged helix DNA-binding domain"/>
    <property type="match status" value="1"/>
</dbReference>
<evidence type="ECO:0000256" key="7">
    <source>
        <dbReference type="RuleBase" id="RU367032"/>
    </source>
</evidence>
<proteinExistence type="inferred from homology"/>
<evidence type="ECO:0000256" key="3">
    <source>
        <dbReference type="ARBA" id="ARBA00023140"/>
    </source>
</evidence>
<reference evidence="10 11" key="1">
    <citation type="journal article" date="2018" name="BMC Genomics">
        <title>Comparative genome analyses reveal sequence features reflecting distinct modes of host-adaptation between dicot and monocot powdery mildew.</title>
        <authorList>
            <person name="Wu Y."/>
            <person name="Ma X."/>
            <person name="Pan Z."/>
            <person name="Kale S.D."/>
            <person name="Song Y."/>
            <person name="King H."/>
            <person name="Zhang Q."/>
            <person name="Presley C."/>
            <person name="Deng X."/>
            <person name="Wei C.I."/>
            <person name="Xiao S."/>
        </authorList>
    </citation>
    <scope>NUCLEOTIDE SEQUENCE [LARGE SCALE GENOMIC DNA]</scope>
    <source>
        <strain evidence="10">UMSG3</strain>
    </source>
</reference>
<evidence type="ECO:0000256" key="6">
    <source>
        <dbReference type="ARBA" id="ARBA00046271"/>
    </source>
</evidence>
<gene>
    <name evidence="10" type="ORF">GcM3_204036</name>
</gene>
<sequence length="373" mass="41182">MSSSDDTKKDSNQLSWQESGSQLARTSPNEPTSDDNNRRKLIEQARNFLRNESVVDADTSKQVEFLKTKGLSEDEINGLIKEGENLKKSNQSVANLSPNNVESFSQSEIIEPESSTSSMPPVITYPEFLTSPSAPTTPLLTSRSLLKIFYTTSFLTAGIYGSIEYILSPMLEKLSDCRHELFSTTLSNLNSLSQKLETVVSEVPTTANTLSSLDIDALDSEKEDDSAKLFHRDIGIQTSLSMDSSETNNAQPALTFLDRQSSYYSDLHIQLKDLSDCQYSEANDTLGLHGKLIELREYLNATVSYSSLLNSNNESKYRSSSTIPGFLTKRNITGVNGEIDEVAKVKKEIKGMKGLLLSARTFPGLKTAVLPNK</sequence>
<keyword evidence="3 7" id="KW-0576">Peroxisome</keyword>
<keyword evidence="11" id="KW-1185">Reference proteome</keyword>
<comment type="function">
    <text evidence="7">Component of the PEX13-PEX14 docking complex, a translocon channel that specifically mediates the import of peroxisomal cargo proteins bound to PEX5 receptor. The PEX13-PEX14 docking complex forms a large import pore which can be opened to a diameter of about 9 nm. Mechanistically, PEX5 receptor along with cargo proteins associates with the PEX14 subunit of the PEX13-PEX14 docking complex in the cytosol, leading to the insertion of the receptor into the organelle membrane with the concomitant translocation of the cargo into the peroxisome matrix.</text>
</comment>
<dbReference type="Pfam" id="PF04695">
    <property type="entry name" value="Pex14_N"/>
    <property type="match status" value="1"/>
</dbReference>
<feature type="compositionally biased region" description="Basic and acidic residues" evidence="8">
    <location>
        <begin position="1"/>
        <end position="11"/>
    </location>
</feature>
<dbReference type="PANTHER" id="PTHR23058:SF5">
    <property type="entry name" value="PEROXISOMAL MEMBRANE PROTEIN PEX14"/>
    <property type="match status" value="1"/>
</dbReference>
<dbReference type="GO" id="GO:1990429">
    <property type="term" value="C:peroxisomal importomer complex"/>
    <property type="evidence" value="ECO:0007669"/>
    <property type="project" value="TreeGrafter"/>
</dbReference>
<comment type="similarity">
    <text evidence="1 7">Belongs to the peroxin-14 family.</text>
</comment>
<evidence type="ECO:0000313" key="11">
    <source>
        <dbReference type="Proteomes" id="UP000283383"/>
    </source>
</evidence>
<protein>
    <recommendedName>
        <fullName evidence="4 7">Peroxisomal membrane protein PEX14</fullName>
    </recommendedName>
    <alternativeName>
        <fullName evidence="5 7">Peroxin-14</fullName>
    </alternativeName>
</protein>
<comment type="caution">
    <text evidence="10">The sequence shown here is derived from an EMBL/GenBank/DDBJ whole genome shotgun (WGS) entry which is preliminary data.</text>
</comment>
<evidence type="ECO:0000313" key="10">
    <source>
        <dbReference type="EMBL" id="RKF55081.1"/>
    </source>
</evidence>
<evidence type="ECO:0000256" key="1">
    <source>
        <dbReference type="ARBA" id="ARBA00005443"/>
    </source>
</evidence>
<feature type="domain" description="Peroxisome membrane anchor protein Pex14p N-terminal" evidence="9">
    <location>
        <begin position="38"/>
        <end position="82"/>
    </location>
</feature>
<keyword evidence="7" id="KW-0653">Protein transport</keyword>
<keyword evidence="7" id="KW-0472">Membrane</keyword>
<comment type="subcellular location">
    <subcellularLocation>
        <location evidence="6 7">Peroxisome membrane</location>
    </subcellularLocation>
</comment>
<dbReference type="GO" id="GO:0016560">
    <property type="term" value="P:protein import into peroxisome matrix, docking"/>
    <property type="evidence" value="ECO:0007669"/>
    <property type="project" value="UniProtKB-UniRule"/>
</dbReference>
<dbReference type="InterPro" id="IPR025655">
    <property type="entry name" value="PEX14"/>
</dbReference>
<evidence type="ECO:0000256" key="2">
    <source>
        <dbReference type="ARBA" id="ARBA00023010"/>
    </source>
</evidence>
<evidence type="ECO:0000256" key="5">
    <source>
        <dbReference type="ARBA" id="ARBA00029691"/>
    </source>
</evidence>
<name>A0A420HCB7_9PEZI</name>
<accession>A0A420HCB7</accession>
<dbReference type="AlphaFoldDB" id="A0A420HCB7"/>
<evidence type="ECO:0000259" key="9">
    <source>
        <dbReference type="Pfam" id="PF04695"/>
    </source>
</evidence>
<dbReference type="GO" id="GO:0005778">
    <property type="term" value="C:peroxisomal membrane"/>
    <property type="evidence" value="ECO:0007669"/>
    <property type="project" value="UniProtKB-SubCell"/>
</dbReference>